<proteinExistence type="inferred from homology"/>
<dbReference type="InterPro" id="IPR002467">
    <property type="entry name" value="Pept_M24A_MAP1"/>
</dbReference>
<keyword evidence="3 6" id="KW-0645">Protease</keyword>
<comment type="function">
    <text evidence="1 6">Removes the N-terminal methionine from nascent proteins. The N-terminal methionine is often cleaved when the second residue in the primary sequence is small and uncharged (Met-Ala-, Cys, Gly, Pro, Ser, Thr, or Val). Requires deformylation of the N(alpha)-formylated initiator methionine before it can be hydrolyzed.</text>
</comment>
<feature type="binding site" evidence="6">
    <location>
        <position position="112"/>
    </location>
    <ligand>
        <name>a divalent metal cation</name>
        <dbReference type="ChEBI" id="CHEBI:60240"/>
        <label>1</label>
    </ligand>
</feature>
<feature type="binding site" evidence="6">
    <location>
        <position position="242"/>
    </location>
    <ligand>
        <name>a divalent metal cation</name>
        <dbReference type="ChEBI" id="CHEBI:60240"/>
        <label>1</label>
    </ligand>
</feature>
<dbReference type="NCBIfam" id="TIGR00500">
    <property type="entry name" value="met_pdase_I"/>
    <property type="match status" value="1"/>
</dbReference>
<dbReference type="InterPro" id="IPR036005">
    <property type="entry name" value="Creatinase/aminopeptidase-like"/>
</dbReference>
<evidence type="ECO:0000256" key="5">
    <source>
        <dbReference type="ARBA" id="ARBA00022801"/>
    </source>
</evidence>
<dbReference type="EMBL" id="CP031165">
    <property type="protein sequence ID" value="AXV09127.1"/>
    <property type="molecule type" value="Genomic_DNA"/>
</dbReference>
<gene>
    <name evidence="6" type="primary">map</name>
    <name evidence="9" type="ORF">DVS28_a4462</name>
</gene>
<comment type="similarity">
    <text evidence="6">Belongs to the peptidase M24A family. Methionine aminopeptidase type 1 subfamily.</text>
</comment>
<dbReference type="PROSITE" id="PS00680">
    <property type="entry name" value="MAP_1"/>
    <property type="match status" value="1"/>
</dbReference>
<keyword evidence="2 6" id="KW-0031">Aminopeptidase</keyword>
<dbReference type="InterPro" id="IPR000994">
    <property type="entry name" value="Pept_M24"/>
</dbReference>
<dbReference type="Proteomes" id="UP000264006">
    <property type="component" value="Chromosome"/>
</dbReference>
<dbReference type="EC" id="3.4.11.18" evidence="6 7"/>
<accession>A0A346Y3T0</accession>
<name>A0A346Y3T0_9ACTN</name>
<dbReference type="PRINTS" id="PR00599">
    <property type="entry name" value="MAPEPTIDASE"/>
</dbReference>
<dbReference type="Gene3D" id="3.90.230.10">
    <property type="entry name" value="Creatinase/methionine aminopeptidase superfamily"/>
    <property type="match status" value="1"/>
</dbReference>
<feature type="binding site" evidence="6">
    <location>
        <position position="185"/>
    </location>
    <ligand>
        <name>substrate</name>
    </ligand>
</feature>
<feature type="domain" description="Peptidase M24" evidence="8">
    <location>
        <begin position="11"/>
        <end position="248"/>
    </location>
</feature>
<dbReference type="PANTHER" id="PTHR43330:SF27">
    <property type="entry name" value="METHIONINE AMINOPEPTIDASE"/>
    <property type="match status" value="1"/>
</dbReference>
<evidence type="ECO:0000256" key="2">
    <source>
        <dbReference type="ARBA" id="ARBA00022438"/>
    </source>
</evidence>
<evidence type="ECO:0000259" key="8">
    <source>
        <dbReference type="Pfam" id="PF00557"/>
    </source>
</evidence>
<evidence type="ECO:0000256" key="4">
    <source>
        <dbReference type="ARBA" id="ARBA00022723"/>
    </source>
</evidence>
<evidence type="ECO:0000256" key="1">
    <source>
        <dbReference type="ARBA" id="ARBA00002521"/>
    </source>
</evidence>
<dbReference type="OrthoDB" id="9802055at2"/>
<dbReference type="AlphaFoldDB" id="A0A346Y3T0"/>
<comment type="subunit">
    <text evidence="6">Monomer.</text>
</comment>
<keyword evidence="4 6" id="KW-0479">Metal-binding</keyword>
<evidence type="ECO:0000256" key="6">
    <source>
        <dbReference type="HAMAP-Rule" id="MF_01974"/>
    </source>
</evidence>
<feature type="binding site" evidence="6">
    <location>
        <position position="83"/>
    </location>
    <ligand>
        <name>substrate</name>
    </ligand>
</feature>
<dbReference type="GO" id="GO:0004239">
    <property type="term" value="F:initiator methionyl aminopeptidase activity"/>
    <property type="evidence" value="ECO:0007669"/>
    <property type="project" value="UniProtKB-UniRule"/>
</dbReference>
<dbReference type="PANTHER" id="PTHR43330">
    <property type="entry name" value="METHIONINE AMINOPEPTIDASE"/>
    <property type="match status" value="1"/>
</dbReference>
<evidence type="ECO:0000313" key="9">
    <source>
        <dbReference type="EMBL" id="AXV09127.1"/>
    </source>
</evidence>
<protein>
    <recommendedName>
        <fullName evidence="6 7">Methionine aminopeptidase</fullName>
        <shortName evidence="6">MAP</shortName>
        <shortName evidence="6">MetAP</shortName>
        <ecNumber evidence="6 7">3.4.11.18</ecNumber>
    </recommendedName>
    <alternativeName>
        <fullName evidence="6">Peptidase M</fullName>
    </alternativeName>
</protein>
<dbReference type="GO" id="GO:0006508">
    <property type="term" value="P:proteolysis"/>
    <property type="evidence" value="ECO:0007669"/>
    <property type="project" value="UniProtKB-KW"/>
</dbReference>
<dbReference type="HAMAP" id="MF_01974">
    <property type="entry name" value="MetAP_1"/>
    <property type="match status" value="1"/>
</dbReference>
<dbReference type="KEGG" id="euz:DVS28_a4462"/>
<dbReference type="RefSeq" id="WP_114593362.1">
    <property type="nucleotide sequence ID" value="NZ_CP031165.1"/>
</dbReference>
<feature type="binding site" evidence="6">
    <location>
        <position position="112"/>
    </location>
    <ligand>
        <name>a divalent metal cation</name>
        <dbReference type="ChEBI" id="CHEBI:60240"/>
        <label>2</label>
        <note>catalytic</note>
    </ligand>
</feature>
<evidence type="ECO:0000256" key="7">
    <source>
        <dbReference type="RuleBase" id="RU003653"/>
    </source>
</evidence>
<dbReference type="Pfam" id="PF00557">
    <property type="entry name" value="Peptidase_M24"/>
    <property type="match status" value="1"/>
</dbReference>
<sequence>MIIRKSPAEIEIMARSGKIIADMHELVAEAVRPGVSTGELDRMAEDYVRAQNAVPAFLGYGGSGSRIPFPATLCASVNDEIVHGIPSPDTVLQEGDLIKVDAGCVLEGYYSDSAATWIVGGEDTVSPEVARLVRATREGLWAGLLEARPKQRIGDISAAVEAVGRREGYGIVHEYVGHGVGRALHEDPQVPNHGRRGRGPKLTNGLVLAVEPMFNLGTEETETLEDEWTVVTADGALSAHWEHTVAITPDGPWVLTARSDEPARPLEEPARIPVTLAG</sequence>
<dbReference type="GO" id="GO:0070006">
    <property type="term" value="F:metalloaminopeptidase activity"/>
    <property type="evidence" value="ECO:0007669"/>
    <property type="project" value="UniProtKB-UniRule"/>
</dbReference>
<reference evidence="9 10" key="1">
    <citation type="submission" date="2018-09" db="EMBL/GenBank/DDBJ databases">
        <title>Complete genome sequence of Euzebya sp. DY32-46 isolated from seawater of Pacific Ocean.</title>
        <authorList>
            <person name="Xu L."/>
            <person name="Wu Y.-H."/>
            <person name="Xu X.-W."/>
        </authorList>
    </citation>
    <scope>NUCLEOTIDE SEQUENCE [LARGE SCALE GENOMIC DNA]</scope>
    <source>
        <strain evidence="9 10">DY32-46</strain>
    </source>
</reference>
<comment type="cofactor">
    <cofactor evidence="6">
        <name>Co(2+)</name>
        <dbReference type="ChEBI" id="CHEBI:48828"/>
    </cofactor>
    <cofactor evidence="6">
        <name>Zn(2+)</name>
        <dbReference type="ChEBI" id="CHEBI:29105"/>
    </cofactor>
    <cofactor evidence="6">
        <name>Mn(2+)</name>
        <dbReference type="ChEBI" id="CHEBI:29035"/>
    </cofactor>
    <cofactor evidence="6">
        <name>Fe(2+)</name>
        <dbReference type="ChEBI" id="CHEBI:29033"/>
    </cofactor>
    <text evidence="6">Binds 2 divalent metal cations per subunit. Has a high-affinity and a low affinity metal-binding site. The true nature of the physiological cofactor is under debate. The enzyme is active with cobalt, zinc, manganese or divalent iron ions. Most likely, methionine aminopeptidases function as mononuclear Fe(2+)-metalloproteases under physiological conditions, and the catalytically relevant metal-binding site has been assigned to the histidine-containing high-affinity site.</text>
</comment>
<keyword evidence="5 6" id="KW-0378">Hydrolase</keyword>
<feature type="binding site" evidence="6">
    <location>
        <position position="242"/>
    </location>
    <ligand>
        <name>a divalent metal cation</name>
        <dbReference type="ChEBI" id="CHEBI:60240"/>
        <label>2</label>
        <note>catalytic</note>
    </ligand>
</feature>
<feature type="binding site" evidence="6">
    <location>
        <position position="101"/>
    </location>
    <ligand>
        <name>a divalent metal cation</name>
        <dbReference type="ChEBI" id="CHEBI:60240"/>
        <label>1</label>
    </ligand>
</feature>
<dbReference type="SUPFAM" id="SSF55920">
    <property type="entry name" value="Creatinase/aminopeptidase"/>
    <property type="match status" value="1"/>
</dbReference>
<organism evidence="9 10">
    <name type="scientific">Euzebya pacifica</name>
    <dbReference type="NCBI Taxonomy" id="1608957"/>
    <lineage>
        <taxon>Bacteria</taxon>
        <taxon>Bacillati</taxon>
        <taxon>Actinomycetota</taxon>
        <taxon>Nitriliruptoria</taxon>
        <taxon>Euzebyales</taxon>
    </lineage>
</organism>
<keyword evidence="10" id="KW-1185">Reference proteome</keyword>
<evidence type="ECO:0000313" key="10">
    <source>
        <dbReference type="Proteomes" id="UP000264006"/>
    </source>
</evidence>
<feature type="binding site" evidence="6">
    <location>
        <position position="178"/>
    </location>
    <ligand>
        <name>a divalent metal cation</name>
        <dbReference type="ChEBI" id="CHEBI:60240"/>
        <label>2</label>
        <note>catalytic</note>
    </ligand>
</feature>
<dbReference type="GO" id="GO:0046872">
    <property type="term" value="F:metal ion binding"/>
    <property type="evidence" value="ECO:0007669"/>
    <property type="project" value="UniProtKB-UniRule"/>
</dbReference>
<dbReference type="InterPro" id="IPR001714">
    <property type="entry name" value="Pept_M24_MAP"/>
</dbReference>
<feature type="binding site" evidence="6">
    <location>
        <position position="211"/>
    </location>
    <ligand>
        <name>a divalent metal cation</name>
        <dbReference type="ChEBI" id="CHEBI:60240"/>
        <label>2</label>
        <note>catalytic</note>
    </ligand>
</feature>
<comment type="catalytic activity">
    <reaction evidence="6 7">
        <text>Release of N-terminal amino acids, preferentially methionine, from peptides and arylamides.</text>
        <dbReference type="EC" id="3.4.11.18"/>
    </reaction>
</comment>
<dbReference type="CDD" id="cd01086">
    <property type="entry name" value="MetAP1"/>
    <property type="match status" value="1"/>
</dbReference>
<evidence type="ECO:0000256" key="3">
    <source>
        <dbReference type="ARBA" id="ARBA00022670"/>
    </source>
</evidence>
<dbReference type="GO" id="GO:0005829">
    <property type="term" value="C:cytosol"/>
    <property type="evidence" value="ECO:0007669"/>
    <property type="project" value="TreeGrafter"/>
</dbReference>